<dbReference type="EMBL" id="BGPR01111260">
    <property type="protein sequence ID" value="GBM91537.1"/>
    <property type="molecule type" value="Genomic_DNA"/>
</dbReference>
<keyword evidence="4" id="KW-1185">Reference proteome</keyword>
<protein>
    <recommendedName>
        <fullName evidence="2">Transcriptional coactivator p15 (PC4) C-terminal domain-containing protein</fullName>
    </recommendedName>
</protein>
<feature type="region of interest" description="Disordered" evidence="1">
    <location>
        <begin position="1"/>
        <end position="26"/>
    </location>
</feature>
<dbReference type="SUPFAM" id="SSF54447">
    <property type="entry name" value="ssDNA-binding transcriptional regulator domain"/>
    <property type="match status" value="1"/>
</dbReference>
<dbReference type="InterPro" id="IPR003173">
    <property type="entry name" value="PC4_C"/>
</dbReference>
<dbReference type="Proteomes" id="UP000499080">
    <property type="component" value="Unassembled WGS sequence"/>
</dbReference>
<dbReference type="GO" id="GO:0006355">
    <property type="term" value="P:regulation of DNA-templated transcription"/>
    <property type="evidence" value="ECO:0007669"/>
    <property type="project" value="InterPro"/>
</dbReference>
<accession>A0A4Y2JNM8</accession>
<sequence length="327" mass="37920">MSFAQVSGNSKRKSEKHGQAAKKLCSNERTEHEISLSSLPKNMVHLGDGLFVAVNTFQKETRVHIRVYSTDDNGFLHPTKEGVSLKPEVWSSVLSSLRTFPALTEPDAVTVEKKDVCIFNKTGNSQMCVSLQRLFQRKDNSFHLVPERVILRGVQIERLWDSYNRIFTCVKSSLLAYTLKERVNFEIRKYPVDENLDGWDADTPQGFEELRDSLCKCLLDFISRKISVLSKSECIDCKQGFLFNMDVHDCVSFSKKQNFDAYFEKALYNVEWYVLAAKFVKLNIHRPFLRWFQDDLFTEMDTVKFFSKIEEMYLNETPDVSLSCYDL</sequence>
<name>A0A4Y2JNM8_ARAVE</name>
<dbReference type="GO" id="GO:0003677">
    <property type="term" value="F:DNA binding"/>
    <property type="evidence" value="ECO:0007669"/>
    <property type="project" value="InterPro"/>
</dbReference>
<evidence type="ECO:0000313" key="3">
    <source>
        <dbReference type="EMBL" id="GBM91537.1"/>
    </source>
</evidence>
<dbReference type="Pfam" id="PF02229">
    <property type="entry name" value="PC4"/>
    <property type="match status" value="1"/>
</dbReference>
<dbReference type="InterPro" id="IPR009044">
    <property type="entry name" value="ssDNA-bd_transcriptional_reg"/>
</dbReference>
<evidence type="ECO:0000259" key="2">
    <source>
        <dbReference type="Pfam" id="PF02229"/>
    </source>
</evidence>
<dbReference type="OrthoDB" id="6411667at2759"/>
<dbReference type="Gene3D" id="2.30.31.10">
    <property type="entry name" value="Transcriptional Coactivator Pc4, Chain A"/>
    <property type="match status" value="1"/>
</dbReference>
<reference evidence="3 4" key="1">
    <citation type="journal article" date="2019" name="Sci. Rep.">
        <title>Orb-weaving spider Araneus ventricosus genome elucidates the spidroin gene catalogue.</title>
        <authorList>
            <person name="Kono N."/>
            <person name="Nakamura H."/>
            <person name="Ohtoshi R."/>
            <person name="Moran D.A.P."/>
            <person name="Shinohara A."/>
            <person name="Yoshida Y."/>
            <person name="Fujiwara M."/>
            <person name="Mori M."/>
            <person name="Tomita M."/>
            <person name="Arakawa K."/>
        </authorList>
    </citation>
    <scope>NUCLEOTIDE SEQUENCE [LARGE SCALE GENOMIC DNA]</scope>
</reference>
<evidence type="ECO:0000313" key="4">
    <source>
        <dbReference type="Proteomes" id="UP000499080"/>
    </source>
</evidence>
<dbReference type="AlphaFoldDB" id="A0A4Y2JNM8"/>
<evidence type="ECO:0000256" key="1">
    <source>
        <dbReference type="SAM" id="MobiDB-lite"/>
    </source>
</evidence>
<feature type="domain" description="Transcriptional coactivator p15 (PC4) C-terminal" evidence="2">
    <location>
        <begin position="46"/>
        <end position="94"/>
    </location>
</feature>
<comment type="caution">
    <text evidence="3">The sequence shown here is derived from an EMBL/GenBank/DDBJ whole genome shotgun (WGS) entry which is preliminary data.</text>
</comment>
<organism evidence="3 4">
    <name type="scientific">Araneus ventricosus</name>
    <name type="common">Orbweaver spider</name>
    <name type="synonym">Epeira ventricosa</name>
    <dbReference type="NCBI Taxonomy" id="182803"/>
    <lineage>
        <taxon>Eukaryota</taxon>
        <taxon>Metazoa</taxon>
        <taxon>Ecdysozoa</taxon>
        <taxon>Arthropoda</taxon>
        <taxon>Chelicerata</taxon>
        <taxon>Arachnida</taxon>
        <taxon>Araneae</taxon>
        <taxon>Araneomorphae</taxon>
        <taxon>Entelegynae</taxon>
        <taxon>Araneoidea</taxon>
        <taxon>Araneidae</taxon>
        <taxon>Araneus</taxon>
    </lineage>
</organism>
<gene>
    <name evidence="3" type="ORF">AVEN_163851_1</name>
</gene>
<proteinExistence type="predicted"/>